<dbReference type="EMBL" id="JAAVLX010000008">
    <property type="protein sequence ID" value="NOJ42755.1"/>
    <property type="molecule type" value="Genomic_DNA"/>
</dbReference>
<gene>
    <name evidence="6" type="ORF">HCN58_24765</name>
</gene>
<reference evidence="6 7" key="1">
    <citation type="submission" date="2020-03" db="EMBL/GenBank/DDBJ databases">
        <title>Bradyrhizobium diversity isolated from nodules of Indigofera sp.</title>
        <authorList>
            <person name="Klepa M."/>
            <person name="Helene L."/>
            <person name="Hungria M."/>
        </authorList>
    </citation>
    <scope>NUCLEOTIDE SEQUENCE [LARGE SCALE GENOMIC DNA]</scope>
    <source>
        <strain evidence="6 7">WSM 1791</strain>
    </source>
</reference>
<feature type="transmembrane region" description="Helical" evidence="4">
    <location>
        <begin position="260"/>
        <end position="283"/>
    </location>
</feature>
<organism evidence="6 7">
    <name type="scientific">Bradyrhizobium australiense</name>
    <dbReference type="NCBI Taxonomy" id="2721161"/>
    <lineage>
        <taxon>Bacteria</taxon>
        <taxon>Pseudomonadati</taxon>
        <taxon>Pseudomonadota</taxon>
        <taxon>Alphaproteobacteria</taxon>
        <taxon>Hyphomicrobiales</taxon>
        <taxon>Nitrobacteraceae</taxon>
        <taxon>Bradyrhizobium</taxon>
    </lineage>
</organism>
<accession>A0A7Y4GVH9</accession>
<evidence type="ECO:0000259" key="5">
    <source>
        <dbReference type="PROSITE" id="PS50850"/>
    </source>
</evidence>
<dbReference type="InterPro" id="IPR036259">
    <property type="entry name" value="MFS_trans_sf"/>
</dbReference>
<protein>
    <submittedName>
        <fullName evidence="6">MFS transporter</fullName>
    </submittedName>
</protein>
<keyword evidence="3 4" id="KW-0472">Membrane</keyword>
<feature type="transmembrane region" description="Helical" evidence="4">
    <location>
        <begin position="219"/>
        <end position="240"/>
    </location>
</feature>
<dbReference type="PROSITE" id="PS50850">
    <property type="entry name" value="MFS"/>
    <property type="match status" value="1"/>
</dbReference>
<keyword evidence="2 4" id="KW-1133">Transmembrane helix</keyword>
<keyword evidence="7" id="KW-1185">Reference proteome</keyword>
<feature type="transmembrane region" description="Helical" evidence="4">
    <location>
        <begin position="384"/>
        <end position="404"/>
    </location>
</feature>
<proteinExistence type="predicted"/>
<feature type="domain" description="Major facilitator superfamily (MFS) profile" evidence="5">
    <location>
        <begin position="220"/>
        <end position="425"/>
    </location>
</feature>
<dbReference type="PANTHER" id="PTHR23539:SF1">
    <property type="entry name" value="MAJOR FACILITATOR SUPERFAMILY (MFS) PROFILE DOMAIN-CONTAINING PROTEIN"/>
    <property type="match status" value="1"/>
</dbReference>
<dbReference type="PANTHER" id="PTHR23539">
    <property type="entry name" value="MFS TRANSPORTER"/>
    <property type="match status" value="1"/>
</dbReference>
<comment type="caution">
    <text evidence="6">The sequence shown here is derived from an EMBL/GenBank/DDBJ whole genome shotgun (WGS) entry which is preliminary data.</text>
</comment>
<dbReference type="Proteomes" id="UP000544122">
    <property type="component" value="Unassembled WGS sequence"/>
</dbReference>
<sequence length="425" mass="44124">MSEGQQRESWKRANYALDAVNFFLADVRDGLGPYLAIYLLTEQHWDESRIGVVMSVAGIAGIVAQTPAGALVDATRAKRLVMVGAALTVTAASLLLPIFPSFWPVAISQGIAHGAGAIFSPAIAAVSLGIVGHRAFTGRIGRNETLNHAGNAVAASIAGTAAYAFGPQVVFYLLGAMSMASLASVWAIPERAIDHDLARGLHDMEQGHQNVGRGEPSGLTILLTCRPLLIFAVCVTLFHLSNAAMLPLVGQKLALQDKNIGTSLMSACIIAAQIVMMPMAMLVGAKADHWGHKRFFLAALLILPLRGVLYTLSDNEAWLVGVQLLDGVGAGIYGAIFPIIVADLMRNTGRFNIAQGAIITAQSIGAALSTTLAGLVVVTAGYSAAFVTLGAVAAVGVLVCALALPETRHSASRSGQTAPAASAAE</sequence>
<evidence type="ECO:0000256" key="4">
    <source>
        <dbReference type="SAM" id="Phobius"/>
    </source>
</evidence>
<feature type="transmembrane region" description="Helical" evidence="4">
    <location>
        <begin position="111"/>
        <end position="133"/>
    </location>
</feature>
<evidence type="ECO:0000256" key="2">
    <source>
        <dbReference type="ARBA" id="ARBA00022989"/>
    </source>
</evidence>
<dbReference type="GO" id="GO:0022857">
    <property type="term" value="F:transmembrane transporter activity"/>
    <property type="evidence" value="ECO:0007669"/>
    <property type="project" value="InterPro"/>
</dbReference>
<feature type="transmembrane region" description="Helical" evidence="4">
    <location>
        <begin position="295"/>
        <end position="312"/>
    </location>
</feature>
<dbReference type="InterPro" id="IPR020846">
    <property type="entry name" value="MFS_dom"/>
</dbReference>
<dbReference type="InterPro" id="IPR011701">
    <property type="entry name" value="MFS"/>
</dbReference>
<feature type="transmembrane region" description="Helical" evidence="4">
    <location>
        <begin position="353"/>
        <end position="378"/>
    </location>
</feature>
<name>A0A7Y4GVH9_9BRAD</name>
<feature type="transmembrane region" description="Helical" evidence="4">
    <location>
        <begin position="50"/>
        <end position="68"/>
    </location>
</feature>
<dbReference type="Gene3D" id="1.20.1250.20">
    <property type="entry name" value="MFS general substrate transporter like domains"/>
    <property type="match status" value="2"/>
</dbReference>
<evidence type="ECO:0000313" key="6">
    <source>
        <dbReference type="EMBL" id="NOJ42755.1"/>
    </source>
</evidence>
<feature type="transmembrane region" description="Helical" evidence="4">
    <location>
        <begin position="318"/>
        <end position="341"/>
    </location>
</feature>
<dbReference type="Pfam" id="PF07690">
    <property type="entry name" value="MFS_1"/>
    <property type="match status" value="1"/>
</dbReference>
<keyword evidence="1 4" id="KW-0812">Transmembrane</keyword>
<evidence type="ECO:0000256" key="3">
    <source>
        <dbReference type="ARBA" id="ARBA00023136"/>
    </source>
</evidence>
<dbReference type="RefSeq" id="WP_171581990.1">
    <property type="nucleotide sequence ID" value="NZ_JAAVLX010000008.1"/>
</dbReference>
<dbReference type="AlphaFoldDB" id="A0A7Y4GVH9"/>
<evidence type="ECO:0000256" key="1">
    <source>
        <dbReference type="ARBA" id="ARBA00022692"/>
    </source>
</evidence>
<feature type="transmembrane region" description="Helical" evidence="4">
    <location>
        <begin position="80"/>
        <end position="99"/>
    </location>
</feature>
<evidence type="ECO:0000313" key="7">
    <source>
        <dbReference type="Proteomes" id="UP000544122"/>
    </source>
</evidence>
<feature type="transmembrane region" description="Helical" evidence="4">
    <location>
        <begin position="145"/>
        <end position="165"/>
    </location>
</feature>
<dbReference type="SUPFAM" id="SSF103473">
    <property type="entry name" value="MFS general substrate transporter"/>
    <property type="match status" value="1"/>
</dbReference>